<accession>A0A498S606</accession>
<dbReference type="EMBL" id="UPTC01000215">
    <property type="protein sequence ID" value="VBB27337.1"/>
    <property type="molecule type" value="Genomic_DNA"/>
</dbReference>
<sequence length="145" mass="16317">MHHVLGTNECIANYLDGGFMRSVWCLLHTSSLFLLIIASFFFTKPIWLLWPALLMQSSYALGLAVLTMATAPKMLDALSGKIDTEFGTAFTVYGKQIGWWLPRDLLELRAMAFLKFGWFVIQTVTLEKMEGKSTPIFDKFGAIAN</sequence>
<reference evidence="2 3" key="1">
    <citation type="submission" date="2018-08" db="EMBL/GenBank/DDBJ databases">
        <authorList>
            <person name="Laetsch R D."/>
            <person name="Stevens L."/>
            <person name="Kumar S."/>
            <person name="Blaxter L. M."/>
        </authorList>
    </citation>
    <scope>NUCLEOTIDE SEQUENCE [LARGE SCALE GENOMIC DNA]</scope>
</reference>
<feature type="transmembrane region" description="Helical" evidence="1">
    <location>
        <begin position="48"/>
        <end position="71"/>
    </location>
</feature>
<keyword evidence="1" id="KW-0472">Membrane</keyword>
<dbReference type="PANTHER" id="PTHR40288:SF1">
    <property type="entry name" value="EXPERA DOMAIN-CONTAINING PROTEIN"/>
    <property type="match status" value="1"/>
</dbReference>
<name>A0A498S606_ACAVI</name>
<evidence type="ECO:0000313" key="2">
    <source>
        <dbReference type="EMBL" id="VBB27337.1"/>
    </source>
</evidence>
<dbReference type="PANTHER" id="PTHR40288">
    <property type="entry name" value="PROTEIN CBG16535-RELATED"/>
    <property type="match status" value="1"/>
</dbReference>
<protein>
    <submittedName>
        <fullName evidence="2">Uncharacterized protein</fullName>
    </submittedName>
</protein>
<keyword evidence="1" id="KW-1133">Transmembrane helix</keyword>
<keyword evidence="3" id="KW-1185">Reference proteome</keyword>
<organism evidence="2 3">
    <name type="scientific">Acanthocheilonema viteae</name>
    <name type="common">Filarial nematode worm</name>
    <name type="synonym">Dipetalonema viteae</name>
    <dbReference type="NCBI Taxonomy" id="6277"/>
    <lineage>
        <taxon>Eukaryota</taxon>
        <taxon>Metazoa</taxon>
        <taxon>Ecdysozoa</taxon>
        <taxon>Nematoda</taxon>
        <taxon>Chromadorea</taxon>
        <taxon>Rhabditida</taxon>
        <taxon>Spirurina</taxon>
        <taxon>Spiruromorpha</taxon>
        <taxon>Filarioidea</taxon>
        <taxon>Onchocercidae</taxon>
        <taxon>Acanthocheilonema</taxon>
    </lineage>
</organism>
<gene>
    <name evidence="2" type="ORF">NAV_LOCUS2167</name>
</gene>
<feature type="transmembrane region" description="Helical" evidence="1">
    <location>
        <begin position="23"/>
        <end position="42"/>
    </location>
</feature>
<keyword evidence="1" id="KW-0812">Transmembrane</keyword>
<proteinExistence type="predicted"/>
<evidence type="ECO:0000313" key="3">
    <source>
        <dbReference type="Proteomes" id="UP000276991"/>
    </source>
</evidence>
<dbReference type="AlphaFoldDB" id="A0A498S606"/>
<evidence type="ECO:0000256" key="1">
    <source>
        <dbReference type="SAM" id="Phobius"/>
    </source>
</evidence>
<dbReference type="Proteomes" id="UP000276991">
    <property type="component" value="Unassembled WGS sequence"/>
</dbReference>
<dbReference type="OrthoDB" id="5858931at2759"/>